<reference evidence="1" key="1">
    <citation type="submission" date="2021-03" db="EMBL/GenBank/DDBJ databases">
        <authorList>
            <consortium name="DOE Joint Genome Institute"/>
            <person name="Ahrendt S."/>
            <person name="Looney B.P."/>
            <person name="Miyauchi S."/>
            <person name="Morin E."/>
            <person name="Drula E."/>
            <person name="Courty P.E."/>
            <person name="Chicoki N."/>
            <person name="Fauchery L."/>
            <person name="Kohler A."/>
            <person name="Kuo A."/>
            <person name="Labutti K."/>
            <person name="Pangilinan J."/>
            <person name="Lipzen A."/>
            <person name="Riley R."/>
            <person name="Andreopoulos W."/>
            <person name="He G."/>
            <person name="Johnson J."/>
            <person name="Barry K.W."/>
            <person name="Grigoriev I.V."/>
            <person name="Nagy L."/>
            <person name="Hibbett D."/>
            <person name="Henrissat B."/>
            <person name="Matheny P.B."/>
            <person name="Labbe J."/>
            <person name="Martin F."/>
        </authorList>
    </citation>
    <scope>NUCLEOTIDE SEQUENCE</scope>
    <source>
        <strain evidence="1">HHB10654</strain>
    </source>
</reference>
<gene>
    <name evidence="1" type="ORF">BV25DRAFT_1819776</name>
</gene>
<reference evidence="1" key="2">
    <citation type="journal article" date="2022" name="New Phytol.">
        <title>Evolutionary transition to the ectomycorrhizal habit in the genomes of a hyperdiverse lineage of mushroom-forming fungi.</title>
        <authorList>
            <person name="Looney B."/>
            <person name="Miyauchi S."/>
            <person name="Morin E."/>
            <person name="Drula E."/>
            <person name="Courty P.E."/>
            <person name="Kohler A."/>
            <person name="Kuo A."/>
            <person name="LaButti K."/>
            <person name="Pangilinan J."/>
            <person name="Lipzen A."/>
            <person name="Riley R."/>
            <person name="Andreopoulos W."/>
            <person name="He G."/>
            <person name="Johnson J."/>
            <person name="Nolan M."/>
            <person name="Tritt A."/>
            <person name="Barry K.W."/>
            <person name="Grigoriev I.V."/>
            <person name="Nagy L.G."/>
            <person name="Hibbett D."/>
            <person name="Henrissat B."/>
            <person name="Matheny P.B."/>
            <person name="Labbe J."/>
            <person name="Martin F.M."/>
        </authorList>
    </citation>
    <scope>NUCLEOTIDE SEQUENCE</scope>
    <source>
        <strain evidence="1">HHB10654</strain>
    </source>
</reference>
<dbReference type="EMBL" id="MU277190">
    <property type="protein sequence ID" value="KAI0067442.1"/>
    <property type="molecule type" value="Genomic_DNA"/>
</dbReference>
<organism evidence="1 2">
    <name type="scientific">Artomyces pyxidatus</name>
    <dbReference type="NCBI Taxonomy" id="48021"/>
    <lineage>
        <taxon>Eukaryota</taxon>
        <taxon>Fungi</taxon>
        <taxon>Dikarya</taxon>
        <taxon>Basidiomycota</taxon>
        <taxon>Agaricomycotina</taxon>
        <taxon>Agaricomycetes</taxon>
        <taxon>Russulales</taxon>
        <taxon>Auriscalpiaceae</taxon>
        <taxon>Artomyces</taxon>
    </lineage>
</organism>
<sequence length="58" mass="6129">MQLSITSLVLVALACSQVARTMPIVIPKTEDEIAAIGVQPLCVFKRTDASLEGARVAC</sequence>
<dbReference type="Proteomes" id="UP000814140">
    <property type="component" value="Unassembled WGS sequence"/>
</dbReference>
<evidence type="ECO:0000313" key="1">
    <source>
        <dbReference type="EMBL" id="KAI0067442.1"/>
    </source>
</evidence>
<protein>
    <submittedName>
        <fullName evidence="1">Uncharacterized protein</fullName>
    </submittedName>
</protein>
<comment type="caution">
    <text evidence="1">The sequence shown here is derived from an EMBL/GenBank/DDBJ whole genome shotgun (WGS) entry which is preliminary data.</text>
</comment>
<name>A0ACB8TG82_9AGAM</name>
<proteinExistence type="predicted"/>
<keyword evidence="2" id="KW-1185">Reference proteome</keyword>
<accession>A0ACB8TG82</accession>
<evidence type="ECO:0000313" key="2">
    <source>
        <dbReference type="Proteomes" id="UP000814140"/>
    </source>
</evidence>